<comment type="caution">
    <text evidence="2">The sequence shown here is derived from an EMBL/GenBank/DDBJ whole genome shotgun (WGS) entry which is preliminary data.</text>
</comment>
<evidence type="ECO:0000313" key="3">
    <source>
        <dbReference type="Proteomes" id="UP000054564"/>
    </source>
</evidence>
<dbReference type="AlphaFoldDB" id="A0A0L0UJ24"/>
<name>A0A0L0UJ24_9BASI</name>
<feature type="compositionally biased region" description="Basic and acidic residues" evidence="1">
    <location>
        <begin position="27"/>
        <end position="39"/>
    </location>
</feature>
<evidence type="ECO:0000313" key="2">
    <source>
        <dbReference type="EMBL" id="KNE86950.1"/>
    </source>
</evidence>
<feature type="non-terminal residue" evidence="2">
    <location>
        <position position="134"/>
    </location>
</feature>
<feature type="region of interest" description="Disordered" evidence="1">
    <location>
        <begin position="1"/>
        <end position="41"/>
    </location>
</feature>
<accession>A0A0L0UJ24</accession>
<proteinExistence type="predicted"/>
<evidence type="ECO:0000256" key="1">
    <source>
        <dbReference type="SAM" id="MobiDB-lite"/>
    </source>
</evidence>
<reference evidence="3" key="1">
    <citation type="submission" date="2014-03" db="EMBL/GenBank/DDBJ databases">
        <title>The Genome Sequence of Puccinia striiformis f. sp. tritici PST-78.</title>
        <authorList>
            <consortium name="The Broad Institute Genome Sequencing Platform"/>
            <person name="Cuomo C."/>
            <person name="Hulbert S."/>
            <person name="Chen X."/>
            <person name="Walker B."/>
            <person name="Young S.K."/>
            <person name="Zeng Q."/>
            <person name="Gargeya S."/>
            <person name="Fitzgerald M."/>
            <person name="Haas B."/>
            <person name="Abouelleil A."/>
            <person name="Alvarado L."/>
            <person name="Arachchi H.M."/>
            <person name="Berlin A.M."/>
            <person name="Chapman S.B."/>
            <person name="Goldberg J."/>
            <person name="Griggs A."/>
            <person name="Gujja S."/>
            <person name="Hansen M."/>
            <person name="Howarth C."/>
            <person name="Imamovic A."/>
            <person name="Larimer J."/>
            <person name="McCowan C."/>
            <person name="Montmayeur A."/>
            <person name="Murphy C."/>
            <person name="Neiman D."/>
            <person name="Pearson M."/>
            <person name="Priest M."/>
            <person name="Roberts A."/>
            <person name="Saif S."/>
            <person name="Shea T."/>
            <person name="Sisk P."/>
            <person name="Sykes S."/>
            <person name="Wortman J."/>
            <person name="Nusbaum C."/>
            <person name="Birren B."/>
        </authorList>
    </citation>
    <scope>NUCLEOTIDE SEQUENCE [LARGE SCALE GENOMIC DNA]</scope>
    <source>
        <strain evidence="3">race PST-78</strain>
    </source>
</reference>
<gene>
    <name evidence="2" type="ORF">PSTG_19681</name>
</gene>
<dbReference type="Proteomes" id="UP000054564">
    <property type="component" value="Unassembled WGS sequence"/>
</dbReference>
<protein>
    <submittedName>
        <fullName evidence="2">Uncharacterized protein</fullName>
    </submittedName>
</protein>
<dbReference type="EMBL" id="AJIL01007424">
    <property type="protein sequence ID" value="KNE86950.1"/>
    <property type="molecule type" value="Genomic_DNA"/>
</dbReference>
<sequence>MPAEPYGAPETAGPFAPVSDQGVAGQEGHEVLGHADGPDARPAAAVRDAEGLVQVEVADVGAEPARSSQADQGVQIGAVDVDLAAGVVHRSADLAHLGLVDAVRGGVGQHDRGEPLGVLVHLRAQVVEVDVAGL</sequence>
<organism evidence="2 3">
    <name type="scientific">Puccinia striiformis f. sp. tritici PST-78</name>
    <dbReference type="NCBI Taxonomy" id="1165861"/>
    <lineage>
        <taxon>Eukaryota</taxon>
        <taxon>Fungi</taxon>
        <taxon>Dikarya</taxon>
        <taxon>Basidiomycota</taxon>
        <taxon>Pucciniomycotina</taxon>
        <taxon>Pucciniomycetes</taxon>
        <taxon>Pucciniales</taxon>
        <taxon>Pucciniaceae</taxon>
        <taxon>Puccinia</taxon>
    </lineage>
</organism>
<keyword evidence="3" id="KW-1185">Reference proteome</keyword>